<dbReference type="GO" id="GO:0071732">
    <property type="term" value="P:cellular response to nitric oxide"/>
    <property type="evidence" value="ECO:0007669"/>
    <property type="project" value="UniProtKB-ARBA"/>
</dbReference>
<keyword evidence="4" id="KW-0973">c-di-GMP</keyword>
<dbReference type="InterPro" id="IPR000700">
    <property type="entry name" value="PAS-assoc_C"/>
</dbReference>
<dbReference type="InterPro" id="IPR000160">
    <property type="entry name" value="GGDEF_dom"/>
</dbReference>
<dbReference type="Pfam" id="PF00990">
    <property type="entry name" value="GGDEF"/>
    <property type="match status" value="1"/>
</dbReference>
<evidence type="ECO:0000256" key="2">
    <source>
        <dbReference type="ARBA" id="ARBA00012282"/>
    </source>
</evidence>
<evidence type="ECO:0000259" key="8">
    <source>
        <dbReference type="PROSITE" id="PS50113"/>
    </source>
</evidence>
<dbReference type="InterPro" id="IPR043128">
    <property type="entry name" value="Rev_trsase/Diguanyl_cyclase"/>
</dbReference>
<dbReference type="PROSITE" id="PS50112">
    <property type="entry name" value="PAS"/>
    <property type="match status" value="1"/>
</dbReference>
<dbReference type="InterPro" id="IPR009050">
    <property type="entry name" value="Globin-like_sf"/>
</dbReference>
<evidence type="ECO:0000313" key="11">
    <source>
        <dbReference type="EMBL" id="GGX61348.1"/>
    </source>
</evidence>
<dbReference type="EC" id="3.1.4.52" evidence="2"/>
<dbReference type="PROSITE" id="PS50887">
    <property type="entry name" value="GGDEF"/>
    <property type="match status" value="1"/>
</dbReference>
<dbReference type="NCBIfam" id="TIGR00229">
    <property type="entry name" value="sensory_box"/>
    <property type="match status" value="1"/>
</dbReference>
<evidence type="ECO:0000259" key="9">
    <source>
        <dbReference type="PROSITE" id="PS50883"/>
    </source>
</evidence>
<dbReference type="PANTHER" id="PTHR44757:SF2">
    <property type="entry name" value="BIOFILM ARCHITECTURE MAINTENANCE PROTEIN MBAA"/>
    <property type="match status" value="1"/>
</dbReference>
<dbReference type="InterPro" id="IPR052155">
    <property type="entry name" value="Biofilm_reg_signaling"/>
</dbReference>
<dbReference type="GO" id="GO:0019825">
    <property type="term" value="F:oxygen binding"/>
    <property type="evidence" value="ECO:0007669"/>
    <property type="project" value="InterPro"/>
</dbReference>
<dbReference type="SUPFAM" id="SSF141868">
    <property type="entry name" value="EAL domain-like"/>
    <property type="match status" value="1"/>
</dbReference>
<dbReference type="EMBL" id="BMXR01000008">
    <property type="protein sequence ID" value="GGX61348.1"/>
    <property type="molecule type" value="Genomic_DNA"/>
</dbReference>
<evidence type="ECO:0000313" key="12">
    <source>
        <dbReference type="Proteomes" id="UP000626148"/>
    </source>
</evidence>
<dbReference type="CDD" id="cd01948">
    <property type="entry name" value="EAL"/>
    <property type="match status" value="1"/>
</dbReference>
<dbReference type="InterPro" id="IPR012292">
    <property type="entry name" value="Globin/Proto"/>
</dbReference>
<dbReference type="AlphaFoldDB" id="A0A918KG65"/>
<reference evidence="11" key="2">
    <citation type="submission" date="2020-09" db="EMBL/GenBank/DDBJ databases">
        <authorList>
            <person name="Sun Q."/>
            <person name="Kim S."/>
        </authorList>
    </citation>
    <scope>NUCLEOTIDE SEQUENCE</scope>
    <source>
        <strain evidence="11">KCTC 22169</strain>
    </source>
</reference>
<dbReference type="Pfam" id="PF00563">
    <property type="entry name" value="EAL"/>
    <property type="match status" value="1"/>
</dbReference>
<dbReference type="FunFam" id="3.20.20.450:FF:000001">
    <property type="entry name" value="Cyclic di-GMP phosphodiesterase yahA"/>
    <property type="match status" value="1"/>
</dbReference>
<evidence type="ECO:0000256" key="6">
    <source>
        <dbReference type="ARBA" id="ARBA00051114"/>
    </source>
</evidence>
<dbReference type="PROSITE" id="PS50883">
    <property type="entry name" value="EAL"/>
    <property type="match status" value="1"/>
</dbReference>
<dbReference type="NCBIfam" id="TIGR00254">
    <property type="entry name" value="GGDEF"/>
    <property type="match status" value="1"/>
</dbReference>
<feature type="domain" description="PAC" evidence="8">
    <location>
        <begin position="259"/>
        <end position="314"/>
    </location>
</feature>
<dbReference type="InterPro" id="IPR029787">
    <property type="entry name" value="Nucleotide_cyclase"/>
</dbReference>
<dbReference type="Proteomes" id="UP000626148">
    <property type="component" value="Unassembled WGS sequence"/>
</dbReference>
<evidence type="ECO:0000256" key="1">
    <source>
        <dbReference type="ARBA" id="ARBA00001946"/>
    </source>
</evidence>
<comment type="catalytic activity">
    <reaction evidence="6">
        <text>3',3'-c-di-GMP + H2O = 5'-phosphoguanylyl(3'-&gt;5')guanosine + H(+)</text>
        <dbReference type="Rhea" id="RHEA:24902"/>
        <dbReference type="ChEBI" id="CHEBI:15377"/>
        <dbReference type="ChEBI" id="CHEBI:15378"/>
        <dbReference type="ChEBI" id="CHEBI:58754"/>
        <dbReference type="ChEBI" id="CHEBI:58805"/>
        <dbReference type="EC" id="3.1.4.52"/>
    </reaction>
    <physiologicalReaction direction="left-to-right" evidence="6">
        <dbReference type="Rhea" id="RHEA:24903"/>
    </physiologicalReaction>
</comment>
<dbReference type="InterPro" id="IPR001633">
    <property type="entry name" value="EAL_dom"/>
</dbReference>
<feature type="domain" description="EAL" evidence="9">
    <location>
        <begin position="487"/>
        <end position="740"/>
    </location>
</feature>
<evidence type="ECO:0000259" key="10">
    <source>
        <dbReference type="PROSITE" id="PS50887"/>
    </source>
</evidence>
<evidence type="ECO:0000256" key="4">
    <source>
        <dbReference type="ARBA" id="ARBA00022636"/>
    </source>
</evidence>
<keyword evidence="12" id="KW-1185">Reference proteome</keyword>
<comment type="caution">
    <text evidence="11">The sequence shown here is derived from an EMBL/GenBank/DDBJ whole genome shotgun (WGS) entry which is preliminary data.</text>
</comment>
<dbReference type="InterPro" id="IPR044398">
    <property type="entry name" value="Globin-sensor_dom"/>
</dbReference>
<dbReference type="Pfam" id="PF11563">
    <property type="entry name" value="Protoglobin"/>
    <property type="match status" value="1"/>
</dbReference>
<dbReference type="SUPFAM" id="SSF55073">
    <property type="entry name" value="Nucleotide cyclase"/>
    <property type="match status" value="1"/>
</dbReference>
<reference evidence="11" key="1">
    <citation type="journal article" date="2014" name="Int. J. Syst. Evol. Microbiol.">
        <title>Complete genome sequence of Corynebacterium casei LMG S-19264T (=DSM 44701T), isolated from a smear-ripened cheese.</title>
        <authorList>
            <consortium name="US DOE Joint Genome Institute (JGI-PGF)"/>
            <person name="Walter F."/>
            <person name="Albersmeier A."/>
            <person name="Kalinowski J."/>
            <person name="Ruckert C."/>
        </authorList>
    </citation>
    <scope>NUCLEOTIDE SEQUENCE</scope>
    <source>
        <strain evidence="11">KCTC 22169</strain>
    </source>
</reference>
<dbReference type="Gene3D" id="3.30.70.270">
    <property type="match status" value="1"/>
</dbReference>
<organism evidence="11 12">
    <name type="scientific">Saccharospirillum salsuginis</name>
    <dbReference type="NCBI Taxonomy" id="418750"/>
    <lineage>
        <taxon>Bacteria</taxon>
        <taxon>Pseudomonadati</taxon>
        <taxon>Pseudomonadota</taxon>
        <taxon>Gammaproteobacteria</taxon>
        <taxon>Oceanospirillales</taxon>
        <taxon>Saccharospirillaceae</taxon>
        <taxon>Saccharospirillum</taxon>
    </lineage>
</organism>
<sequence>MQFDRERLDALMQAMGLTPTEIEERLAFLRITESDLNARDVIESALDSAWIRNEPEFYGHLFRFRETKDKLLDVDNLNRLNEAHRDYFKALGTATFSRDYIQGRLRVGWIHRQIELEPKWYLGAFSFVFEHTLPEIWNRCQGDRDAVLASIATFYKLIQFDITLALDTYFFVEQQSTRRAEDQRALAHHALESSINGVFMVDMREPRCPITYVNPAFERITGMTDQSALGLPCVFESPDQKPLTDNPTLFEVQKAIQAGRDGLTLLNGVDHEGQPFWIELFLSPLQGDHGEVTHQVGILHDVTKNKQAEHQLKYQATHDALTRIPNRSYLDSALGRAMQAADRDRKEVAVLFLDLDRFKVINDSLGHSSGDELLRQVAKRLQSCLREQDLVSRLGGDEFVILATQLEANTAQYVAEKILVTLEPPFEIFGQTLYISSSIGISLYPNDGADQDELLAFADAAMYSAKTAGRNTFRFYASGMNAAVREELELENDLREAVERESFELYYQPKLDTVSGRMVGMEALIRWHHPRRGWVSPAEFIPLAESTGLIVRIDTWVLEEAVRQLSAWKKLGQALVPIAVNVSAREFASGNVLARIEQLIGRSGLPADLLELEITETTLMQDVDGTAPLLSALKKLGVGLAVDDFGTGYSSLNYLKRLPIEVLKIDQSFVSDIGTDEDDTTIVSAVIALAHSLRMKVVAEGVETEAQAAFLKEQGCDMSQGYLYSRPLPADELLAFWRRR</sequence>
<gene>
    <name evidence="11" type="ORF">GCM10007392_31510</name>
</gene>
<evidence type="ECO:0000256" key="5">
    <source>
        <dbReference type="ARBA" id="ARBA00029839"/>
    </source>
</evidence>
<dbReference type="CDD" id="cd01949">
    <property type="entry name" value="GGDEF"/>
    <property type="match status" value="1"/>
</dbReference>
<dbReference type="InterPro" id="IPR000014">
    <property type="entry name" value="PAS"/>
</dbReference>
<feature type="domain" description="PAS" evidence="7">
    <location>
        <begin position="183"/>
        <end position="236"/>
    </location>
</feature>
<name>A0A918KG65_9GAMM</name>
<protein>
    <recommendedName>
        <fullName evidence="3">Diguanylate cyclase DosC</fullName>
        <ecNumber evidence="2">3.1.4.52</ecNumber>
    </recommendedName>
    <alternativeName>
        <fullName evidence="5">Direct oxygen-sensing cyclase</fullName>
    </alternativeName>
</protein>
<comment type="cofactor">
    <cofactor evidence="1">
        <name>Mg(2+)</name>
        <dbReference type="ChEBI" id="CHEBI:18420"/>
    </cofactor>
</comment>
<dbReference type="RefSeq" id="WP_189610399.1">
    <property type="nucleotide sequence ID" value="NZ_BMXR01000008.1"/>
</dbReference>
<evidence type="ECO:0000256" key="3">
    <source>
        <dbReference type="ARBA" id="ARBA00015125"/>
    </source>
</evidence>
<dbReference type="SMART" id="SM00052">
    <property type="entry name" value="EAL"/>
    <property type="match status" value="1"/>
</dbReference>
<proteinExistence type="predicted"/>
<dbReference type="CDD" id="cd00130">
    <property type="entry name" value="PAS"/>
    <property type="match status" value="1"/>
</dbReference>
<dbReference type="Pfam" id="PF13426">
    <property type="entry name" value="PAS_9"/>
    <property type="match status" value="1"/>
</dbReference>
<feature type="domain" description="GGDEF" evidence="10">
    <location>
        <begin position="346"/>
        <end position="478"/>
    </location>
</feature>
<dbReference type="SUPFAM" id="SSF46458">
    <property type="entry name" value="Globin-like"/>
    <property type="match status" value="1"/>
</dbReference>
<dbReference type="FunFam" id="3.30.70.270:FF:000001">
    <property type="entry name" value="Diguanylate cyclase domain protein"/>
    <property type="match status" value="1"/>
</dbReference>
<dbReference type="SMART" id="SM00267">
    <property type="entry name" value="GGDEF"/>
    <property type="match status" value="1"/>
</dbReference>
<dbReference type="Gene3D" id="1.10.490.10">
    <property type="entry name" value="Globins"/>
    <property type="match status" value="1"/>
</dbReference>
<dbReference type="PANTHER" id="PTHR44757">
    <property type="entry name" value="DIGUANYLATE CYCLASE DGCP"/>
    <property type="match status" value="1"/>
</dbReference>
<dbReference type="GO" id="GO:0071111">
    <property type="term" value="F:cyclic-guanylate-specific phosphodiesterase activity"/>
    <property type="evidence" value="ECO:0007669"/>
    <property type="project" value="UniProtKB-EC"/>
</dbReference>
<dbReference type="Gene3D" id="3.20.20.450">
    <property type="entry name" value="EAL domain"/>
    <property type="match status" value="1"/>
</dbReference>
<dbReference type="InterPro" id="IPR039379">
    <property type="entry name" value="Protoglobin_sensor_dom"/>
</dbReference>
<accession>A0A918KG65</accession>
<dbReference type="GO" id="GO:0020037">
    <property type="term" value="F:heme binding"/>
    <property type="evidence" value="ECO:0007669"/>
    <property type="project" value="InterPro"/>
</dbReference>
<dbReference type="SUPFAM" id="SSF55785">
    <property type="entry name" value="PYP-like sensor domain (PAS domain)"/>
    <property type="match status" value="1"/>
</dbReference>
<dbReference type="Gene3D" id="3.30.450.20">
    <property type="entry name" value="PAS domain"/>
    <property type="match status" value="1"/>
</dbReference>
<dbReference type="InterPro" id="IPR035965">
    <property type="entry name" value="PAS-like_dom_sf"/>
</dbReference>
<dbReference type="CDD" id="cd01068">
    <property type="entry name" value="globin_sensor"/>
    <property type="match status" value="1"/>
</dbReference>
<dbReference type="PROSITE" id="PS50113">
    <property type="entry name" value="PAC"/>
    <property type="match status" value="1"/>
</dbReference>
<evidence type="ECO:0000259" key="7">
    <source>
        <dbReference type="PROSITE" id="PS50112"/>
    </source>
</evidence>
<dbReference type="InterPro" id="IPR035919">
    <property type="entry name" value="EAL_sf"/>
</dbReference>